<dbReference type="PROSITE" id="PS00018">
    <property type="entry name" value="EF_HAND_1"/>
    <property type="match status" value="1"/>
</dbReference>
<dbReference type="InterPro" id="IPR018247">
    <property type="entry name" value="EF_Hand_1_Ca_BS"/>
</dbReference>
<evidence type="ECO:0000313" key="6">
    <source>
        <dbReference type="Proteomes" id="UP000776276"/>
    </source>
</evidence>
<dbReference type="Pfam" id="PF13202">
    <property type="entry name" value="EF-hand_5"/>
    <property type="match status" value="2"/>
</dbReference>
<dbReference type="GO" id="GO:0016301">
    <property type="term" value="F:kinase activity"/>
    <property type="evidence" value="ECO:0007669"/>
    <property type="project" value="UniProtKB-KW"/>
</dbReference>
<proteinExistence type="predicted"/>
<keyword evidence="2" id="KW-0677">Repeat</keyword>
<dbReference type="RefSeq" id="WP_216318457.1">
    <property type="nucleotide sequence ID" value="NZ_JAHKRT010000001.1"/>
</dbReference>
<feature type="compositionally biased region" description="Basic and acidic residues" evidence="3">
    <location>
        <begin position="59"/>
        <end position="73"/>
    </location>
</feature>
<dbReference type="EMBL" id="JAHKRT010000001">
    <property type="protein sequence ID" value="MBU3076380.1"/>
    <property type="molecule type" value="Genomic_DNA"/>
</dbReference>
<evidence type="ECO:0000313" key="5">
    <source>
        <dbReference type="EMBL" id="MBU3076380.1"/>
    </source>
</evidence>
<feature type="domain" description="EF-hand" evidence="4">
    <location>
        <begin position="57"/>
        <end position="92"/>
    </location>
</feature>
<evidence type="ECO:0000256" key="2">
    <source>
        <dbReference type="ARBA" id="ARBA00022737"/>
    </source>
</evidence>
<keyword evidence="6" id="KW-1185">Reference proteome</keyword>
<accession>A0ABS6BDJ0</accession>
<reference evidence="5 6" key="1">
    <citation type="submission" date="2021-06" db="EMBL/GenBank/DDBJ databases">
        <title>Sphingomonas sp. XMGL2, whole genome shotgun sequencing project.</title>
        <authorList>
            <person name="Zhao G."/>
            <person name="Shen L."/>
        </authorList>
    </citation>
    <scope>NUCLEOTIDE SEQUENCE [LARGE SCALE GENOMIC DNA]</scope>
    <source>
        <strain evidence="5 6">XMGL2</strain>
    </source>
</reference>
<dbReference type="PROSITE" id="PS50222">
    <property type="entry name" value="EF_HAND_2"/>
    <property type="match status" value="1"/>
</dbReference>
<organism evidence="5 6">
    <name type="scientific">Sphingomonas quercus</name>
    <dbReference type="NCBI Taxonomy" id="2842451"/>
    <lineage>
        <taxon>Bacteria</taxon>
        <taxon>Pseudomonadati</taxon>
        <taxon>Pseudomonadota</taxon>
        <taxon>Alphaproteobacteria</taxon>
        <taxon>Sphingomonadales</taxon>
        <taxon>Sphingomonadaceae</taxon>
        <taxon>Sphingomonas</taxon>
    </lineage>
</organism>
<comment type="caution">
    <text evidence="5">The sequence shown here is derived from an EMBL/GenBank/DDBJ whole genome shotgun (WGS) entry which is preliminary data.</text>
</comment>
<dbReference type="PANTHER" id="PTHR10827">
    <property type="entry name" value="RETICULOCALBIN"/>
    <property type="match status" value="1"/>
</dbReference>
<gene>
    <name evidence="5" type="ORF">KOF26_00760</name>
</gene>
<keyword evidence="5" id="KW-0808">Transferase</keyword>
<evidence type="ECO:0000259" key="4">
    <source>
        <dbReference type="PROSITE" id="PS50222"/>
    </source>
</evidence>
<dbReference type="Proteomes" id="UP000776276">
    <property type="component" value="Unassembled WGS sequence"/>
</dbReference>
<evidence type="ECO:0000256" key="1">
    <source>
        <dbReference type="ARBA" id="ARBA00022723"/>
    </source>
</evidence>
<name>A0ABS6BDJ0_9SPHN</name>
<keyword evidence="5" id="KW-0418">Kinase</keyword>
<dbReference type="PANTHER" id="PTHR10827:SF98">
    <property type="entry name" value="45 KDA CALCIUM-BINDING PROTEIN"/>
    <property type="match status" value="1"/>
</dbReference>
<evidence type="ECO:0000256" key="3">
    <source>
        <dbReference type="SAM" id="MobiDB-lite"/>
    </source>
</evidence>
<feature type="region of interest" description="Disordered" evidence="3">
    <location>
        <begin position="31"/>
        <end position="73"/>
    </location>
</feature>
<protein>
    <submittedName>
        <fullName evidence="5">Histidine kinase</fullName>
    </submittedName>
</protein>
<dbReference type="InterPro" id="IPR002048">
    <property type="entry name" value="EF_hand_dom"/>
</dbReference>
<sequence>MWRYLAGGVAALLLVAAGLFWWQNQDDGHGGQLGPAPFAAQAKDDDRDIPLPPPAASEATREEKRFARNDKNKDGRVSRDEFLIGRHRAFERLDANGDGRLSFEEYAASSIKRFDTADKQKDGALTAAEFATTRQVRKPASNTPRCDCSAAVEAALASRDDN</sequence>
<keyword evidence="1" id="KW-0479">Metal-binding</keyword>